<accession>A0AAD9PUQ7</accession>
<keyword evidence="3" id="KW-1185">Reference proteome</keyword>
<gene>
    <name evidence="2" type="ORF">P5673_029993</name>
</gene>
<evidence type="ECO:0000313" key="2">
    <source>
        <dbReference type="EMBL" id="KAK2549462.1"/>
    </source>
</evidence>
<reference evidence="2" key="1">
    <citation type="journal article" date="2023" name="G3 (Bethesda)">
        <title>Whole genome assembly and annotation of the endangered Caribbean coral Acropora cervicornis.</title>
        <authorList>
            <person name="Selwyn J.D."/>
            <person name="Vollmer S.V."/>
        </authorList>
    </citation>
    <scope>NUCLEOTIDE SEQUENCE</scope>
    <source>
        <strain evidence="2">K2</strain>
    </source>
</reference>
<organism evidence="2 3">
    <name type="scientific">Acropora cervicornis</name>
    <name type="common">Staghorn coral</name>
    <dbReference type="NCBI Taxonomy" id="6130"/>
    <lineage>
        <taxon>Eukaryota</taxon>
        <taxon>Metazoa</taxon>
        <taxon>Cnidaria</taxon>
        <taxon>Anthozoa</taxon>
        <taxon>Hexacorallia</taxon>
        <taxon>Scleractinia</taxon>
        <taxon>Astrocoeniina</taxon>
        <taxon>Acroporidae</taxon>
        <taxon>Acropora</taxon>
    </lineage>
</organism>
<dbReference type="Pfam" id="PF09004">
    <property type="entry name" value="ALKBH8_N"/>
    <property type="match status" value="1"/>
</dbReference>
<sequence length="217" mass="24727">MINDLRLSTKLGCNRWKYVDDITLSDTLLRGQSSCLQSDLDRIHQCQWAVDNNMRLNPSKCKIMRMCFFREQPVLPVFTIDGKPFDSVFYHKVLGLTLRSDLRWNAHVDSIVPKAAKRLYILRILRCANVTTTDLVTVYVTLIRPLLEYGCIVWDESLLFSNCARSLEYSSLSTLAGLSYHICGKLEVALKASPSSQHQHCTDEAQMCACLTRFGVL</sequence>
<dbReference type="GO" id="GO:0008168">
    <property type="term" value="F:methyltransferase activity"/>
    <property type="evidence" value="ECO:0007669"/>
    <property type="project" value="InterPro"/>
</dbReference>
<dbReference type="PANTHER" id="PTHR33332">
    <property type="entry name" value="REVERSE TRANSCRIPTASE DOMAIN-CONTAINING PROTEIN"/>
    <property type="match status" value="1"/>
</dbReference>
<protein>
    <recommendedName>
        <fullName evidence="1">Alkylated DNA repair protein AlkB homologue 8 N-terminal domain-containing protein</fullName>
    </recommendedName>
</protein>
<feature type="domain" description="Alkylated DNA repair protein AlkB homologue 8 N-terminal" evidence="1">
    <location>
        <begin position="104"/>
        <end position="139"/>
    </location>
</feature>
<proteinExistence type="predicted"/>
<name>A0AAD9PUQ7_ACRCE</name>
<dbReference type="Proteomes" id="UP001249851">
    <property type="component" value="Unassembled WGS sequence"/>
</dbReference>
<dbReference type="InterPro" id="IPR015095">
    <property type="entry name" value="AlkB_hom8_N"/>
</dbReference>
<evidence type="ECO:0000259" key="1">
    <source>
        <dbReference type="Pfam" id="PF09004"/>
    </source>
</evidence>
<evidence type="ECO:0000313" key="3">
    <source>
        <dbReference type="Proteomes" id="UP001249851"/>
    </source>
</evidence>
<dbReference type="AlphaFoldDB" id="A0AAD9PUQ7"/>
<reference evidence="2" key="2">
    <citation type="journal article" date="2023" name="Science">
        <title>Genomic signatures of disease resistance in endangered staghorn corals.</title>
        <authorList>
            <person name="Vollmer S.V."/>
            <person name="Selwyn J.D."/>
            <person name="Despard B.A."/>
            <person name="Roesel C.L."/>
        </authorList>
    </citation>
    <scope>NUCLEOTIDE SEQUENCE</scope>
    <source>
        <strain evidence="2">K2</strain>
    </source>
</reference>
<dbReference type="GO" id="GO:0016706">
    <property type="term" value="F:2-oxoglutarate-dependent dioxygenase activity"/>
    <property type="evidence" value="ECO:0007669"/>
    <property type="project" value="InterPro"/>
</dbReference>
<dbReference type="EMBL" id="JARQWQ010000125">
    <property type="protein sequence ID" value="KAK2549462.1"/>
    <property type="molecule type" value="Genomic_DNA"/>
</dbReference>
<comment type="caution">
    <text evidence="2">The sequence shown here is derived from an EMBL/GenBank/DDBJ whole genome shotgun (WGS) entry which is preliminary data.</text>
</comment>